<proteinExistence type="predicted"/>
<dbReference type="AlphaFoldDB" id="A0A328VLF9"/>
<protein>
    <recommendedName>
        <fullName evidence="3">SprT-like domain-containing protein</fullName>
    </recommendedName>
</protein>
<dbReference type="EMBL" id="MCIF01000002">
    <property type="protein sequence ID" value="RAQ96443.1"/>
    <property type="molecule type" value="Genomic_DNA"/>
</dbReference>
<organism evidence="1 2">
    <name type="scientific">Thermogemmatispora tikiterensis</name>
    <dbReference type="NCBI Taxonomy" id="1825093"/>
    <lineage>
        <taxon>Bacteria</taxon>
        <taxon>Bacillati</taxon>
        <taxon>Chloroflexota</taxon>
        <taxon>Ktedonobacteria</taxon>
        <taxon>Thermogemmatisporales</taxon>
        <taxon>Thermogemmatisporaceae</taxon>
        <taxon>Thermogemmatispora</taxon>
    </lineage>
</organism>
<dbReference type="RefSeq" id="WP_189361762.1">
    <property type="nucleotide sequence ID" value="NZ_MCIF01000002.1"/>
</dbReference>
<name>A0A328VLF9_9CHLR</name>
<evidence type="ECO:0000313" key="2">
    <source>
        <dbReference type="Proteomes" id="UP000248706"/>
    </source>
</evidence>
<gene>
    <name evidence="1" type="ORF">A4R35_12925</name>
</gene>
<comment type="caution">
    <text evidence="1">The sequence shown here is derived from an EMBL/GenBank/DDBJ whole genome shotgun (WGS) entry which is preliminary data.</text>
</comment>
<evidence type="ECO:0008006" key="3">
    <source>
        <dbReference type="Google" id="ProtNLM"/>
    </source>
</evidence>
<keyword evidence="2" id="KW-1185">Reference proteome</keyword>
<sequence length="255" mass="29296">MAARRKPGLPALPPVQAGPILHATPLVERWFWHYWQRLGLPESELVLLALTQDRREYQRWTGKRLNFMVLGCYCYVQLGGKVSSSVADRASRKPGQLESGRASPMLPLPGFGERALSRSAFAAGEVPRHRHCIFIEPDMQPRSIEVTVAHELIHLADRVRGTPRRHRHHGYDSIAADEAAITGYDLEELRQLLYAESARREQLRRARAPLRYIYVCPNCGKEYPRARRYSRPVSCSLCDKTYNPRYRLLLARELL</sequence>
<reference evidence="1 2" key="1">
    <citation type="submission" date="2016-08" db="EMBL/GenBank/DDBJ databases">
        <title>Analysis of Carbohydrate Active Enzymes in Thermogemmatispora T81 Reveals Carbohydrate Degradation Ability.</title>
        <authorList>
            <person name="Tomazini A."/>
            <person name="Lal S."/>
            <person name="Stott M."/>
            <person name="Henrissat B."/>
            <person name="Polikarpov I."/>
            <person name="Sparling R."/>
            <person name="Levin D.B."/>
        </authorList>
    </citation>
    <scope>NUCLEOTIDE SEQUENCE [LARGE SCALE GENOMIC DNA]</scope>
    <source>
        <strain evidence="1 2">T81</strain>
    </source>
</reference>
<accession>A0A328VLF9</accession>
<evidence type="ECO:0000313" key="1">
    <source>
        <dbReference type="EMBL" id="RAQ96443.1"/>
    </source>
</evidence>
<dbReference type="Proteomes" id="UP000248706">
    <property type="component" value="Unassembled WGS sequence"/>
</dbReference>